<evidence type="ECO:0000313" key="2">
    <source>
        <dbReference type="Proteomes" id="UP001359559"/>
    </source>
</evidence>
<evidence type="ECO:0000313" key="1">
    <source>
        <dbReference type="EMBL" id="KAK7317393.1"/>
    </source>
</evidence>
<protein>
    <submittedName>
        <fullName evidence="1">Uncharacterized protein</fullName>
    </submittedName>
</protein>
<comment type="caution">
    <text evidence="1">The sequence shown here is derived from an EMBL/GenBank/DDBJ whole genome shotgun (WGS) entry which is preliminary data.</text>
</comment>
<proteinExistence type="predicted"/>
<sequence length="72" mass="8194">MGAACGENRVKERQCVRPFTHVPAAELEATPWSITIVLNVVLCGEAFTHMAERVERNWAATVERKWKTRDIL</sequence>
<organism evidence="1 2">
    <name type="scientific">Clitoria ternatea</name>
    <name type="common">Butterfly pea</name>
    <dbReference type="NCBI Taxonomy" id="43366"/>
    <lineage>
        <taxon>Eukaryota</taxon>
        <taxon>Viridiplantae</taxon>
        <taxon>Streptophyta</taxon>
        <taxon>Embryophyta</taxon>
        <taxon>Tracheophyta</taxon>
        <taxon>Spermatophyta</taxon>
        <taxon>Magnoliopsida</taxon>
        <taxon>eudicotyledons</taxon>
        <taxon>Gunneridae</taxon>
        <taxon>Pentapetalae</taxon>
        <taxon>rosids</taxon>
        <taxon>fabids</taxon>
        <taxon>Fabales</taxon>
        <taxon>Fabaceae</taxon>
        <taxon>Papilionoideae</taxon>
        <taxon>50 kb inversion clade</taxon>
        <taxon>NPAAA clade</taxon>
        <taxon>indigoferoid/millettioid clade</taxon>
        <taxon>Phaseoleae</taxon>
        <taxon>Clitoria</taxon>
    </lineage>
</organism>
<dbReference type="Proteomes" id="UP001359559">
    <property type="component" value="Unassembled WGS sequence"/>
</dbReference>
<name>A0AAN9KJH3_CLITE</name>
<dbReference type="AlphaFoldDB" id="A0AAN9KJH3"/>
<dbReference type="EMBL" id="JAYKXN010000001">
    <property type="protein sequence ID" value="KAK7317393.1"/>
    <property type="molecule type" value="Genomic_DNA"/>
</dbReference>
<gene>
    <name evidence="1" type="ORF">RJT34_01570</name>
</gene>
<accession>A0AAN9KJH3</accession>
<keyword evidence="2" id="KW-1185">Reference proteome</keyword>
<reference evidence="1 2" key="1">
    <citation type="submission" date="2024-01" db="EMBL/GenBank/DDBJ databases">
        <title>The genomes of 5 underutilized Papilionoideae crops provide insights into root nodulation and disease resistance.</title>
        <authorList>
            <person name="Yuan L."/>
        </authorList>
    </citation>
    <scope>NUCLEOTIDE SEQUENCE [LARGE SCALE GENOMIC DNA]</scope>
    <source>
        <strain evidence="1">LY-2023</strain>
        <tissue evidence="1">Leaf</tissue>
    </source>
</reference>